<comment type="caution">
    <text evidence="6">The sequence shown here is derived from an EMBL/GenBank/DDBJ whole genome shotgun (WGS) entry which is preliminary data.</text>
</comment>
<evidence type="ECO:0000313" key="7">
    <source>
        <dbReference type="Proteomes" id="UP000603545"/>
    </source>
</evidence>
<protein>
    <submittedName>
        <fullName evidence="6">Radical SAM protein</fullName>
    </submittedName>
</protein>
<gene>
    <name evidence="6" type="ORF">H8E80_00295</name>
</gene>
<proteinExistence type="predicted"/>
<keyword evidence="3" id="KW-0479">Metal-binding</keyword>
<evidence type="ECO:0000256" key="5">
    <source>
        <dbReference type="ARBA" id="ARBA00023014"/>
    </source>
</evidence>
<keyword evidence="5" id="KW-0411">Iron-sulfur</keyword>
<reference evidence="6 7" key="1">
    <citation type="submission" date="2020-08" db="EMBL/GenBank/DDBJ databases">
        <title>Bridging the membrane lipid divide: bacteria of the FCB group superphylum have the potential to synthesize archaeal ether lipids.</title>
        <authorList>
            <person name="Villanueva L."/>
            <person name="Von Meijenfeldt F.A.B."/>
            <person name="Westbye A.B."/>
            <person name="Yadav S."/>
            <person name="Hopmans E.C."/>
            <person name="Dutilh B.E."/>
            <person name="Sinninghe Damste J.S."/>
        </authorList>
    </citation>
    <scope>NUCLEOTIDE SEQUENCE [LARGE SCALE GENOMIC DNA]</scope>
    <source>
        <strain evidence="6">NIOZ-UU82</strain>
    </source>
</reference>
<dbReference type="Gene3D" id="3.20.20.70">
    <property type="entry name" value="Aldolase class I"/>
    <property type="match status" value="1"/>
</dbReference>
<keyword evidence="2" id="KW-0949">S-adenosyl-L-methionine</keyword>
<accession>A0A8J6T5K3</accession>
<comment type="cofactor">
    <cofactor evidence="1">
        <name>[4Fe-4S] cluster</name>
        <dbReference type="ChEBI" id="CHEBI:49883"/>
    </cofactor>
</comment>
<dbReference type="AlphaFoldDB" id="A0A8J6T5K3"/>
<evidence type="ECO:0000313" key="6">
    <source>
        <dbReference type="EMBL" id="MBC8198477.1"/>
    </source>
</evidence>
<dbReference type="Proteomes" id="UP000603545">
    <property type="component" value="Unassembled WGS sequence"/>
</dbReference>
<dbReference type="EMBL" id="JACNLL010000007">
    <property type="protein sequence ID" value="MBC8198477.1"/>
    <property type="molecule type" value="Genomic_DNA"/>
</dbReference>
<sequence length="169" mass="18888">MGLLTLVSISVRFHTPNAVHIQCISDQTADLMYKAGFKTLRLGLETAAFQKRKDFDKKVTKDEFMRAVACLKNAGFNKDQVGAYLLAGLPGQRISSIEDSIKTVKQNNITPVIAYYSPIPHTAMWKKALASSRYELESDPVFTNNSILPCQHEPFSWETISYLKNLAAS</sequence>
<dbReference type="SUPFAM" id="SSF102114">
    <property type="entry name" value="Radical SAM enzymes"/>
    <property type="match status" value="1"/>
</dbReference>
<dbReference type="InterPro" id="IPR058240">
    <property type="entry name" value="rSAM_sf"/>
</dbReference>
<evidence type="ECO:0000256" key="1">
    <source>
        <dbReference type="ARBA" id="ARBA00001966"/>
    </source>
</evidence>
<dbReference type="GO" id="GO:0005829">
    <property type="term" value="C:cytosol"/>
    <property type="evidence" value="ECO:0007669"/>
    <property type="project" value="TreeGrafter"/>
</dbReference>
<dbReference type="GO" id="GO:0051536">
    <property type="term" value="F:iron-sulfur cluster binding"/>
    <property type="evidence" value="ECO:0007669"/>
    <property type="project" value="UniProtKB-KW"/>
</dbReference>
<dbReference type="GO" id="GO:0046872">
    <property type="term" value="F:metal ion binding"/>
    <property type="evidence" value="ECO:0007669"/>
    <property type="project" value="UniProtKB-KW"/>
</dbReference>
<dbReference type="InterPro" id="IPR013785">
    <property type="entry name" value="Aldolase_TIM"/>
</dbReference>
<evidence type="ECO:0000256" key="2">
    <source>
        <dbReference type="ARBA" id="ARBA00022691"/>
    </source>
</evidence>
<dbReference type="PANTHER" id="PTHR43409">
    <property type="entry name" value="ANAEROBIC MAGNESIUM-PROTOPORPHYRIN IX MONOMETHYL ESTER CYCLASE-RELATED"/>
    <property type="match status" value="1"/>
</dbReference>
<evidence type="ECO:0000256" key="4">
    <source>
        <dbReference type="ARBA" id="ARBA00023004"/>
    </source>
</evidence>
<evidence type="ECO:0000256" key="3">
    <source>
        <dbReference type="ARBA" id="ARBA00022723"/>
    </source>
</evidence>
<organism evidence="6 7">
    <name type="scientific">Candidatus Desulfaltia bathyphila</name>
    <dbReference type="NCBI Taxonomy" id="2841697"/>
    <lineage>
        <taxon>Bacteria</taxon>
        <taxon>Pseudomonadati</taxon>
        <taxon>Thermodesulfobacteriota</taxon>
        <taxon>Desulfobacteria</taxon>
        <taxon>Desulfobacterales</taxon>
        <taxon>Desulfobacterales incertae sedis</taxon>
        <taxon>Candidatus Desulfaltia</taxon>
    </lineage>
</organism>
<dbReference type="InterPro" id="IPR051198">
    <property type="entry name" value="BchE-like"/>
</dbReference>
<keyword evidence="4" id="KW-0408">Iron</keyword>
<name>A0A8J6T5K3_9BACT</name>
<dbReference type="PANTHER" id="PTHR43409:SF15">
    <property type="entry name" value="PUTATIVE-RELATED"/>
    <property type="match status" value="1"/>
</dbReference>